<evidence type="ECO:0000256" key="4">
    <source>
        <dbReference type="ARBA" id="ARBA00023136"/>
    </source>
</evidence>
<dbReference type="AlphaFoldDB" id="A0A494XWA6"/>
<feature type="transmembrane region" description="Helical" evidence="5">
    <location>
        <begin position="152"/>
        <end position="175"/>
    </location>
</feature>
<dbReference type="Proteomes" id="UP000270342">
    <property type="component" value="Unassembled WGS sequence"/>
</dbReference>
<dbReference type="RefSeq" id="WP_121087539.1">
    <property type="nucleotide sequence ID" value="NZ_RBZU01000005.1"/>
</dbReference>
<keyword evidence="3 5" id="KW-1133">Transmembrane helix</keyword>
<feature type="domain" description="Major facilitator superfamily (MFS) profile" evidence="6">
    <location>
        <begin position="1"/>
        <end position="439"/>
    </location>
</feature>
<feature type="transmembrane region" description="Helical" evidence="5">
    <location>
        <begin position="216"/>
        <end position="234"/>
    </location>
</feature>
<dbReference type="InterPro" id="IPR020846">
    <property type="entry name" value="MFS_dom"/>
</dbReference>
<dbReference type="PANTHER" id="PTHR23501">
    <property type="entry name" value="MAJOR FACILITATOR SUPERFAMILY"/>
    <property type="match status" value="1"/>
</dbReference>
<reference evidence="7 8" key="1">
    <citation type="submission" date="2018-10" db="EMBL/GenBank/DDBJ databases">
        <title>Robbsia sp. DHC34, isolated from soil.</title>
        <authorList>
            <person name="Gao Z.-H."/>
            <person name="Qiu L.-H."/>
        </authorList>
    </citation>
    <scope>NUCLEOTIDE SEQUENCE [LARGE SCALE GENOMIC DNA]</scope>
    <source>
        <strain evidence="7 8">DHC34</strain>
    </source>
</reference>
<evidence type="ECO:0000259" key="6">
    <source>
        <dbReference type="PROSITE" id="PS50850"/>
    </source>
</evidence>
<keyword evidence="4 5" id="KW-0472">Membrane</keyword>
<keyword evidence="8" id="KW-1185">Reference proteome</keyword>
<dbReference type="PANTHER" id="PTHR23501:SF197">
    <property type="entry name" value="COMD"/>
    <property type="match status" value="1"/>
</dbReference>
<comment type="caution">
    <text evidence="7">The sequence shown here is derived from an EMBL/GenBank/DDBJ whole genome shotgun (WGS) entry which is preliminary data.</text>
</comment>
<comment type="subcellular location">
    <subcellularLocation>
        <location evidence="1">Membrane</location>
        <topology evidence="1">Multi-pass membrane protein</topology>
    </subcellularLocation>
</comment>
<feature type="transmembrane region" description="Helical" evidence="5">
    <location>
        <begin position="290"/>
        <end position="307"/>
    </location>
</feature>
<evidence type="ECO:0000256" key="2">
    <source>
        <dbReference type="ARBA" id="ARBA00022692"/>
    </source>
</evidence>
<feature type="transmembrane region" description="Helical" evidence="5">
    <location>
        <begin position="254"/>
        <end position="278"/>
    </location>
</feature>
<accession>A0A494XWA6</accession>
<name>A0A494XWA6_9BURK</name>
<dbReference type="OrthoDB" id="9807274at2"/>
<dbReference type="InterPro" id="IPR036259">
    <property type="entry name" value="MFS_trans_sf"/>
</dbReference>
<feature type="transmembrane region" description="Helical" evidence="5">
    <location>
        <begin position="187"/>
        <end position="204"/>
    </location>
</feature>
<evidence type="ECO:0000256" key="1">
    <source>
        <dbReference type="ARBA" id="ARBA00004141"/>
    </source>
</evidence>
<proteinExistence type="predicted"/>
<dbReference type="EMBL" id="RBZU01000005">
    <property type="protein sequence ID" value="RKP54848.1"/>
    <property type="molecule type" value="Genomic_DNA"/>
</dbReference>
<dbReference type="Pfam" id="PF07690">
    <property type="entry name" value="MFS_1"/>
    <property type="match status" value="1"/>
</dbReference>
<dbReference type="SUPFAM" id="SSF103473">
    <property type="entry name" value="MFS general substrate transporter"/>
    <property type="match status" value="1"/>
</dbReference>
<sequence length="511" mass="53285">MLGIGLVNMLVALDQTVVSTALPSILSELQGFEYYAWMASAYLLASVVTVPIFGRLGDYFGRKPFVVAAIVTFTIASVLCGIAPSMLLLVIARGLQGVGGGMMVGTAFASIPDLFPDPRARVRWQVVLAGAYGIGTAAGPSLGGFLCEQYGWRSTFLVNLPVGLAGLYCVVRYLPYFRRAHEGRVRIDWLGAALLTVALASLQLCVENVPRRGLDTGNLVLLAVTVASAIAFVACERRAPHPIVPMSLFENGKLVVLFTLSTLAGVSMFSLIFFAPLLLQGGFGLSPQQAGLLATPLPVCIAGGSLLNTRIVVHLRKPVSILSAGFTLLLIACLGVAMTYRYTPLAVLEIALACGGVGLGFVLNNMNIFGQEIAGRANLGITTALMQSTRMVGGMIGTAAVGSIVARSYASGVADAFANLTGAANAAHWSARLGDPQVLVDAGTRASLLTDLAQAGFDGPQLLGMGRQLLVGSIHTGVLCVAVAMTAAILLVRKIPDMTLNAKAAPPQVLD</sequence>
<gene>
    <name evidence="7" type="ORF">D7S86_14560</name>
</gene>
<evidence type="ECO:0000256" key="3">
    <source>
        <dbReference type="ARBA" id="ARBA00022989"/>
    </source>
</evidence>
<dbReference type="Gene3D" id="1.20.1250.20">
    <property type="entry name" value="MFS general substrate transporter like domains"/>
    <property type="match status" value="1"/>
</dbReference>
<evidence type="ECO:0000313" key="7">
    <source>
        <dbReference type="EMBL" id="RKP54848.1"/>
    </source>
</evidence>
<dbReference type="GO" id="GO:0022857">
    <property type="term" value="F:transmembrane transporter activity"/>
    <property type="evidence" value="ECO:0007669"/>
    <property type="project" value="InterPro"/>
</dbReference>
<feature type="transmembrane region" description="Helical" evidence="5">
    <location>
        <begin position="35"/>
        <end position="53"/>
    </location>
</feature>
<organism evidence="7 8">
    <name type="scientific">Pararobbsia silviterrae</name>
    <dbReference type="NCBI Taxonomy" id="1792498"/>
    <lineage>
        <taxon>Bacteria</taxon>
        <taxon>Pseudomonadati</taxon>
        <taxon>Pseudomonadota</taxon>
        <taxon>Betaproteobacteria</taxon>
        <taxon>Burkholderiales</taxon>
        <taxon>Burkholderiaceae</taxon>
        <taxon>Pararobbsia</taxon>
    </lineage>
</organism>
<evidence type="ECO:0000256" key="5">
    <source>
        <dbReference type="SAM" id="Phobius"/>
    </source>
</evidence>
<feature type="transmembrane region" description="Helical" evidence="5">
    <location>
        <begin position="391"/>
        <end position="410"/>
    </location>
</feature>
<dbReference type="InterPro" id="IPR011701">
    <property type="entry name" value="MFS"/>
</dbReference>
<dbReference type="GO" id="GO:0005886">
    <property type="term" value="C:plasma membrane"/>
    <property type="evidence" value="ECO:0007669"/>
    <property type="project" value="TreeGrafter"/>
</dbReference>
<feature type="transmembrane region" description="Helical" evidence="5">
    <location>
        <begin position="97"/>
        <end position="115"/>
    </location>
</feature>
<feature type="transmembrane region" description="Helical" evidence="5">
    <location>
        <begin position="65"/>
        <end position="91"/>
    </location>
</feature>
<keyword evidence="2 5" id="KW-0812">Transmembrane</keyword>
<evidence type="ECO:0000313" key="8">
    <source>
        <dbReference type="Proteomes" id="UP000270342"/>
    </source>
</evidence>
<protein>
    <submittedName>
        <fullName evidence="7">MFS transporter</fullName>
    </submittedName>
</protein>
<feature type="transmembrane region" description="Helical" evidence="5">
    <location>
        <begin position="469"/>
        <end position="492"/>
    </location>
</feature>
<feature type="transmembrane region" description="Helical" evidence="5">
    <location>
        <begin position="319"/>
        <end position="340"/>
    </location>
</feature>
<feature type="transmembrane region" description="Helical" evidence="5">
    <location>
        <begin position="346"/>
        <end position="370"/>
    </location>
</feature>
<feature type="transmembrane region" description="Helical" evidence="5">
    <location>
        <begin position="127"/>
        <end position="146"/>
    </location>
</feature>
<dbReference type="PROSITE" id="PS50850">
    <property type="entry name" value="MFS"/>
    <property type="match status" value="1"/>
</dbReference>